<accession>A0ACC3SZ37</accession>
<proteinExistence type="predicted"/>
<gene>
    <name evidence="1" type="ORF">V1525DRAFT_345794</name>
</gene>
<organism evidence="1 2">
    <name type="scientific">Lipomyces kononenkoae</name>
    <name type="common">Yeast</name>
    <dbReference type="NCBI Taxonomy" id="34357"/>
    <lineage>
        <taxon>Eukaryota</taxon>
        <taxon>Fungi</taxon>
        <taxon>Dikarya</taxon>
        <taxon>Ascomycota</taxon>
        <taxon>Saccharomycotina</taxon>
        <taxon>Lipomycetes</taxon>
        <taxon>Lipomycetales</taxon>
        <taxon>Lipomycetaceae</taxon>
        <taxon>Lipomyces</taxon>
    </lineage>
</organism>
<keyword evidence="2" id="KW-1185">Reference proteome</keyword>
<evidence type="ECO:0000313" key="2">
    <source>
        <dbReference type="Proteomes" id="UP001433508"/>
    </source>
</evidence>
<dbReference type="Proteomes" id="UP001433508">
    <property type="component" value="Unassembled WGS sequence"/>
</dbReference>
<protein>
    <submittedName>
        <fullName evidence="1">Uncharacterized protein</fullName>
    </submittedName>
</protein>
<evidence type="ECO:0000313" key="1">
    <source>
        <dbReference type="EMBL" id="KAK9236616.1"/>
    </source>
</evidence>
<sequence length="202" mass="22519">MLFTSLITGNTGTAIILEVGFSESMRRLARDAETWLIGLRGEVRVCIIITLDEQPAYRMPASGIEELVIDIDEEAAAARVAMTLDRIDAGNAGMPLRYRGHTWVNRLSGRVAIYKATPDFNSVYCASSADLPLELTGELTDSTPIGLRRSCFLSIEDMSTAEIEDMEIPFDFLSLHRKLRIAIAELGHFRYKEYLKKSATEP</sequence>
<comment type="caution">
    <text evidence="1">The sequence shown here is derived from an EMBL/GenBank/DDBJ whole genome shotgun (WGS) entry which is preliminary data.</text>
</comment>
<name>A0ACC3SZ37_LIPKO</name>
<reference evidence="2" key="1">
    <citation type="journal article" date="2024" name="Front. Bioeng. Biotechnol.">
        <title>Genome-scale model development and genomic sequencing of the oleaginous clade Lipomyces.</title>
        <authorList>
            <person name="Czajka J.J."/>
            <person name="Han Y."/>
            <person name="Kim J."/>
            <person name="Mondo S.J."/>
            <person name="Hofstad B.A."/>
            <person name="Robles A."/>
            <person name="Haridas S."/>
            <person name="Riley R."/>
            <person name="LaButti K."/>
            <person name="Pangilinan J."/>
            <person name="Andreopoulos W."/>
            <person name="Lipzen A."/>
            <person name="Yan J."/>
            <person name="Wang M."/>
            <person name="Ng V."/>
            <person name="Grigoriev I.V."/>
            <person name="Spatafora J.W."/>
            <person name="Magnuson J.K."/>
            <person name="Baker S.E."/>
            <person name="Pomraning K.R."/>
        </authorList>
    </citation>
    <scope>NUCLEOTIDE SEQUENCE [LARGE SCALE GENOMIC DNA]</scope>
    <source>
        <strain evidence="2">CBS 7786</strain>
    </source>
</reference>
<dbReference type="EMBL" id="MU971384">
    <property type="protein sequence ID" value="KAK9236616.1"/>
    <property type="molecule type" value="Genomic_DNA"/>
</dbReference>